<evidence type="ECO:0000256" key="14">
    <source>
        <dbReference type="ARBA" id="ARBA00023136"/>
    </source>
</evidence>
<keyword evidence="7 16" id="KW-0812">Transmembrane</keyword>
<gene>
    <name evidence="18" type="primary">ND4</name>
</gene>
<proteinExistence type="inferred from homology"/>
<evidence type="ECO:0000256" key="5">
    <source>
        <dbReference type="ARBA" id="ARBA00022448"/>
    </source>
</evidence>
<keyword evidence="12 16" id="KW-0830">Ubiquinone</keyword>
<feature type="transmembrane region" description="Helical" evidence="16">
    <location>
        <begin position="237"/>
        <end position="256"/>
    </location>
</feature>
<sequence length="439" mass="51717">MNNYSFYNFFCLKTSIFYLDSLSFYLIFLSLFLFLFVYLLSINSINNNYQLFNSFLLIILLLCFSSNSTIYFFVYFEISFVFIFMIIMFWGINPERIESLNYLIIYSLVGSVPLLFTLINFQNNMDSGSGNWLVMDYFNSLSIVDLNKQQIESLGFSSNEYVYLTFYLEKFYRFLWFFAFLIKFPIYGLHLWLPKAHVESPVYGSMILAGIMLKIGVYGIYRYLFYMKGFFFDINNVSLVFCFFCFSIILVNMICVRQYDVKSFIAYSSIVHMTLIAIIILSNSSFSILGSIFLCISHGFCSSALFLNFNIFYLNSSTRNIFINRGFIYVIPLLCFIWFSFCSLNCSVPFSLNFISELLLICSGVNLNISSLVFYIFNVFFCGLYSIFVYLFISHGKFNNSILLFNMIESNYFVYLVLIFHFYIVFFFIIFFESYLSIV</sequence>
<evidence type="ECO:0000256" key="1">
    <source>
        <dbReference type="ARBA" id="ARBA00004225"/>
    </source>
</evidence>
<evidence type="ECO:0000256" key="10">
    <source>
        <dbReference type="ARBA" id="ARBA00022989"/>
    </source>
</evidence>
<dbReference type="PANTHER" id="PTHR43507:SF20">
    <property type="entry name" value="NADH-UBIQUINONE OXIDOREDUCTASE CHAIN 4"/>
    <property type="match status" value="1"/>
</dbReference>
<evidence type="ECO:0000256" key="13">
    <source>
        <dbReference type="ARBA" id="ARBA00023128"/>
    </source>
</evidence>
<comment type="catalytic activity">
    <reaction evidence="15 16">
        <text>a ubiquinone + NADH + 5 H(+)(in) = a ubiquinol + NAD(+) + 4 H(+)(out)</text>
        <dbReference type="Rhea" id="RHEA:29091"/>
        <dbReference type="Rhea" id="RHEA-COMP:9565"/>
        <dbReference type="Rhea" id="RHEA-COMP:9566"/>
        <dbReference type="ChEBI" id="CHEBI:15378"/>
        <dbReference type="ChEBI" id="CHEBI:16389"/>
        <dbReference type="ChEBI" id="CHEBI:17976"/>
        <dbReference type="ChEBI" id="CHEBI:57540"/>
        <dbReference type="ChEBI" id="CHEBI:57945"/>
        <dbReference type="EC" id="7.1.1.2"/>
    </reaction>
</comment>
<feature type="domain" description="NADH:quinone oxidoreductase/Mrp antiporter transmembrane" evidence="17">
    <location>
        <begin position="66"/>
        <end position="379"/>
    </location>
</feature>
<accession>A0A899L9V5</accession>
<evidence type="ECO:0000256" key="11">
    <source>
        <dbReference type="ARBA" id="ARBA00023027"/>
    </source>
</evidence>
<dbReference type="GeneID" id="67787426"/>
<feature type="transmembrane region" description="Helical" evidence="16">
    <location>
        <begin position="288"/>
        <end position="314"/>
    </location>
</feature>
<feature type="transmembrane region" description="Helical" evidence="16">
    <location>
        <begin position="22"/>
        <end position="42"/>
    </location>
</feature>
<feature type="transmembrane region" description="Helical" evidence="16">
    <location>
        <begin position="49"/>
        <end position="67"/>
    </location>
</feature>
<feature type="transmembrane region" description="Helical" evidence="16">
    <location>
        <begin position="413"/>
        <end position="432"/>
    </location>
</feature>
<feature type="transmembrane region" description="Helical" evidence="16">
    <location>
        <begin position="174"/>
        <end position="193"/>
    </location>
</feature>
<feature type="transmembrane region" description="Helical" evidence="16">
    <location>
        <begin position="73"/>
        <end position="92"/>
    </location>
</feature>
<comment type="subcellular location">
    <subcellularLocation>
        <location evidence="1 16">Mitochondrion membrane</location>
        <topology evidence="1 16">Multi-pass membrane protein</topology>
    </subcellularLocation>
</comment>
<dbReference type="GO" id="GO:0042773">
    <property type="term" value="P:ATP synthesis coupled electron transport"/>
    <property type="evidence" value="ECO:0007669"/>
    <property type="project" value="InterPro"/>
</dbReference>
<comment type="function">
    <text evidence="16">Core subunit of the mitochondrial membrane respiratory chain NADH dehydrogenase (Complex I) which catalyzes electron transfer from NADH through the respiratory chain, using ubiquinone as an electron acceptor. Essential for the catalytic activity and assembly of complex I.</text>
</comment>
<evidence type="ECO:0000256" key="6">
    <source>
        <dbReference type="ARBA" id="ARBA00022660"/>
    </source>
</evidence>
<dbReference type="GO" id="GO:0048039">
    <property type="term" value="F:ubiquinone binding"/>
    <property type="evidence" value="ECO:0007669"/>
    <property type="project" value="TreeGrafter"/>
</dbReference>
<dbReference type="Pfam" id="PF00361">
    <property type="entry name" value="Proton_antipo_M"/>
    <property type="match status" value="1"/>
</dbReference>
<dbReference type="AlphaFoldDB" id="A0A899L9V5"/>
<keyword evidence="5 16" id="KW-0813">Transport</keyword>
<dbReference type="InterPro" id="IPR003918">
    <property type="entry name" value="NADH_UbQ_OxRdtase"/>
</dbReference>
<dbReference type="RefSeq" id="YP_010175661.1">
    <property type="nucleotide sequence ID" value="NC_057980.1"/>
</dbReference>
<evidence type="ECO:0000259" key="17">
    <source>
        <dbReference type="Pfam" id="PF00361"/>
    </source>
</evidence>
<dbReference type="EC" id="7.1.1.2" evidence="3 16"/>
<name>A0A899L9V5_9PLAT</name>
<comment type="similarity">
    <text evidence="2 16">Belongs to the complex I subunit 4 family.</text>
</comment>
<keyword evidence="13 16" id="KW-0496">Mitochondrion</keyword>
<dbReference type="GO" id="GO:0008137">
    <property type="term" value="F:NADH dehydrogenase (ubiquinone) activity"/>
    <property type="evidence" value="ECO:0007669"/>
    <property type="project" value="UniProtKB-UniRule"/>
</dbReference>
<keyword evidence="14 16" id="KW-0472">Membrane</keyword>
<evidence type="ECO:0000256" key="16">
    <source>
        <dbReference type="RuleBase" id="RU003297"/>
    </source>
</evidence>
<keyword evidence="11 16" id="KW-0520">NAD</keyword>
<dbReference type="GO" id="GO:0031966">
    <property type="term" value="C:mitochondrial membrane"/>
    <property type="evidence" value="ECO:0007669"/>
    <property type="project" value="UniProtKB-SubCell"/>
</dbReference>
<evidence type="ECO:0000256" key="9">
    <source>
        <dbReference type="ARBA" id="ARBA00022982"/>
    </source>
</evidence>
<geneLocation type="mitochondrion" evidence="18"/>
<feature type="transmembrane region" description="Helical" evidence="16">
    <location>
        <begin position="372"/>
        <end position="393"/>
    </location>
</feature>
<dbReference type="EMBL" id="MT527191">
    <property type="protein sequence ID" value="QSM34668.1"/>
    <property type="molecule type" value="Genomic_DNA"/>
</dbReference>
<protein>
    <recommendedName>
        <fullName evidence="4 16">NADH-ubiquinone oxidoreductase chain 4</fullName>
        <ecNumber evidence="3 16">7.1.1.2</ecNumber>
    </recommendedName>
</protein>
<dbReference type="PRINTS" id="PR01437">
    <property type="entry name" value="NUOXDRDTASE4"/>
</dbReference>
<reference evidence="18" key="1">
    <citation type="journal article" name="PeerJ">
        <title>The land flatworm Amaga expatria (Geoplanidae) in Guadeloupe and Martinique: new reports and molecular characterization including complete mitogenome.</title>
        <authorList>
            <person name="Justine J.L."/>
            <person name="Gey D."/>
            <person name="Thevenot J."/>
            <person name="Gastineau R."/>
            <person name="Jones H.D."/>
        </authorList>
    </citation>
    <scope>NUCLEOTIDE SEQUENCE</scope>
</reference>
<dbReference type="GO" id="GO:0003954">
    <property type="term" value="F:NADH dehydrogenase activity"/>
    <property type="evidence" value="ECO:0007669"/>
    <property type="project" value="TreeGrafter"/>
</dbReference>
<evidence type="ECO:0000256" key="7">
    <source>
        <dbReference type="ARBA" id="ARBA00022692"/>
    </source>
</evidence>
<feature type="transmembrane region" description="Helical" evidence="16">
    <location>
        <begin position="99"/>
        <end position="119"/>
    </location>
</feature>
<feature type="transmembrane region" description="Helical" evidence="16">
    <location>
        <begin position="326"/>
        <end position="352"/>
    </location>
</feature>
<keyword evidence="9 16" id="KW-0249">Electron transport</keyword>
<organism evidence="18">
    <name type="scientific">Amaga expatria</name>
    <dbReference type="NCBI Taxonomy" id="2744267"/>
    <lineage>
        <taxon>Eukaryota</taxon>
        <taxon>Metazoa</taxon>
        <taxon>Spiralia</taxon>
        <taxon>Lophotrochozoa</taxon>
        <taxon>Platyhelminthes</taxon>
        <taxon>Rhabditophora</taxon>
        <taxon>Seriata</taxon>
        <taxon>Tricladida</taxon>
        <taxon>Continenticola</taxon>
        <taxon>Geoplanoidea</taxon>
        <taxon>Geoplanidae</taxon>
        <taxon>Geoplaninae</taxon>
        <taxon>Amaga</taxon>
    </lineage>
</organism>
<evidence type="ECO:0000256" key="2">
    <source>
        <dbReference type="ARBA" id="ARBA00009025"/>
    </source>
</evidence>
<feature type="transmembrane region" description="Helical" evidence="16">
    <location>
        <begin position="205"/>
        <end position="225"/>
    </location>
</feature>
<keyword evidence="10 16" id="KW-1133">Transmembrane helix</keyword>
<evidence type="ECO:0000256" key="4">
    <source>
        <dbReference type="ARBA" id="ARBA00021006"/>
    </source>
</evidence>
<evidence type="ECO:0000256" key="12">
    <source>
        <dbReference type="ARBA" id="ARBA00023075"/>
    </source>
</evidence>
<evidence type="ECO:0000256" key="15">
    <source>
        <dbReference type="ARBA" id="ARBA00049551"/>
    </source>
</evidence>
<dbReference type="CTD" id="4538"/>
<keyword evidence="6 16" id="KW-0679">Respiratory chain</keyword>
<dbReference type="InterPro" id="IPR001750">
    <property type="entry name" value="ND/Mrp_TM"/>
</dbReference>
<dbReference type="PANTHER" id="PTHR43507">
    <property type="entry name" value="NADH-UBIQUINONE OXIDOREDUCTASE CHAIN 4"/>
    <property type="match status" value="1"/>
</dbReference>
<evidence type="ECO:0000256" key="3">
    <source>
        <dbReference type="ARBA" id="ARBA00012944"/>
    </source>
</evidence>
<evidence type="ECO:0000256" key="8">
    <source>
        <dbReference type="ARBA" id="ARBA00022967"/>
    </source>
</evidence>
<dbReference type="GO" id="GO:0015990">
    <property type="term" value="P:electron transport coupled proton transport"/>
    <property type="evidence" value="ECO:0007669"/>
    <property type="project" value="TreeGrafter"/>
</dbReference>
<feature type="transmembrane region" description="Helical" evidence="16">
    <location>
        <begin position="263"/>
        <end position="282"/>
    </location>
</feature>
<keyword evidence="8" id="KW-1278">Translocase</keyword>
<evidence type="ECO:0000313" key="18">
    <source>
        <dbReference type="EMBL" id="QSM34668.1"/>
    </source>
</evidence>